<dbReference type="GO" id="GO:0007155">
    <property type="term" value="P:cell adhesion"/>
    <property type="evidence" value="ECO:0007669"/>
    <property type="project" value="InterPro"/>
</dbReference>
<reference evidence="3 4" key="1">
    <citation type="submission" date="2018-03" db="EMBL/GenBank/DDBJ databases">
        <title>Blue discolouration in mozzarella cheese caused by Pseudomonas fluorescens.</title>
        <authorList>
            <person name="Chiesa F."/>
            <person name="Dalmasso A."/>
            <person name="Lomonaco S."/>
        </authorList>
    </citation>
    <scope>NUCLEOTIDE SEQUENCE [LARGE SCALE GENOMIC DNA]</scope>
    <source>
        <strain evidence="3 4">11293</strain>
    </source>
</reference>
<keyword evidence="1" id="KW-0732">Signal</keyword>
<accession>A0A2T0IH56</accession>
<proteinExistence type="predicted"/>
<evidence type="ECO:0000259" key="2">
    <source>
        <dbReference type="Pfam" id="PF00419"/>
    </source>
</evidence>
<evidence type="ECO:0000256" key="1">
    <source>
        <dbReference type="SAM" id="SignalP"/>
    </source>
</evidence>
<dbReference type="InterPro" id="IPR036937">
    <property type="entry name" value="Adhesion_dom_fimbrial_sf"/>
</dbReference>
<gene>
    <name evidence="3" type="ORF">C7A10_02905</name>
</gene>
<sequence>MKGIVNAMVIVLFIFNVSNANAGVEEYSCDAGRGSSIQSLVVNAVVNIPDSAAAGTIVWRAPERAMSYNCWRGVEAFSTYYFFNPKNKNFGSEIEVGVTINGVDYLPSSTEKYAHSFASKMCGLGQSCANSYASYRMSMFVVKKSNSGSTSKTKVIDINNYIPYEVGKSKNSSNTSVRITGLEAKLLPCTSTVMIIPNTIDFGEIRSTGATPELEIQRENFTLSEQRDCQSASTYGLNGVLRPAANANLYDSMGTLVPKDNDSVGISIFDVENNIPVRFNNEFVVIPKVGTISNSKQFEARLKWRTKAPKAGRFNAGAVLDVYYK</sequence>
<evidence type="ECO:0000313" key="4">
    <source>
        <dbReference type="Proteomes" id="UP000239731"/>
    </source>
</evidence>
<dbReference type="SUPFAM" id="SSF49401">
    <property type="entry name" value="Bacterial adhesins"/>
    <property type="match status" value="1"/>
</dbReference>
<protein>
    <recommendedName>
        <fullName evidence="2">Fimbrial-type adhesion domain-containing protein</fullName>
    </recommendedName>
</protein>
<organism evidence="3 4">
    <name type="scientific">Pseudomonas fluorescens</name>
    <dbReference type="NCBI Taxonomy" id="294"/>
    <lineage>
        <taxon>Bacteria</taxon>
        <taxon>Pseudomonadati</taxon>
        <taxon>Pseudomonadota</taxon>
        <taxon>Gammaproteobacteria</taxon>
        <taxon>Pseudomonadales</taxon>
        <taxon>Pseudomonadaceae</taxon>
        <taxon>Pseudomonas</taxon>
    </lineage>
</organism>
<name>A0A2T0IH56_PSEFL</name>
<dbReference type="RefSeq" id="WP_096143840.1">
    <property type="nucleotide sequence ID" value="NZ_NPKB01000063.1"/>
</dbReference>
<dbReference type="Proteomes" id="UP000239731">
    <property type="component" value="Unassembled WGS sequence"/>
</dbReference>
<evidence type="ECO:0000313" key="3">
    <source>
        <dbReference type="EMBL" id="PRW94598.1"/>
    </source>
</evidence>
<feature type="signal peptide" evidence="1">
    <location>
        <begin position="1"/>
        <end position="22"/>
    </location>
</feature>
<feature type="chain" id="PRO_5015549682" description="Fimbrial-type adhesion domain-containing protein" evidence="1">
    <location>
        <begin position="23"/>
        <end position="325"/>
    </location>
</feature>
<dbReference type="Pfam" id="PF00419">
    <property type="entry name" value="Fimbrial"/>
    <property type="match status" value="1"/>
</dbReference>
<dbReference type="Gene3D" id="2.60.40.1090">
    <property type="entry name" value="Fimbrial-type adhesion domain"/>
    <property type="match status" value="1"/>
</dbReference>
<comment type="caution">
    <text evidence="3">The sequence shown here is derived from an EMBL/GenBank/DDBJ whole genome shotgun (WGS) entry which is preliminary data.</text>
</comment>
<dbReference type="EMBL" id="PVUH01000002">
    <property type="protein sequence ID" value="PRW94598.1"/>
    <property type="molecule type" value="Genomic_DNA"/>
</dbReference>
<dbReference type="InterPro" id="IPR000259">
    <property type="entry name" value="Adhesion_dom_fimbrial"/>
</dbReference>
<feature type="domain" description="Fimbrial-type adhesion" evidence="2">
    <location>
        <begin position="189"/>
        <end position="325"/>
    </location>
</feature>
<dbReference type="InterPro" id="IPR008966">
    <property type="entry name" value="Adhesion_dom_sf"/>
</dbReference>
<dbReference type="AlphaFoldDB" id="A0A2T0IH56"/>
<dbReference type="GO" id="GO:0009289">
    <property type="term" value="C:pilus"/>
    <property type="evidence" value="ECO:0007669"/>
    <property type="project" value="InterPro"/>
</dbReference>